<organism evidence="4 5">
    <name type="scientific">Garciella nitratireducens DSM 15102</name>
    <dbReference type="NCBI Taxonomy" id="1121911"/>
    <lineage>
        <taxon>Bacteria</taxon>
        <taxon>Bacillati</taxon>
        <taxon>Bacillota</taxon>
        <taxon>Clostridia</taxon>
        <taxon>Eubacteriales</taxon>
        <taxon>Eubacteriaceae</taxon>
        <taxon>Garciella</taxon>
    </lineage>
</organism>
<dbReference type="SUPFAM" id="SSF56281">
    <property type="entry name" value="Metallo-hydrolase/oxidoreductase"/>
    <property type="match status" value="1"/>
</dbReference>
<dbReference type="HAMAP" id="MF_00457">
    <property type="entry name" value="UPF0173"/>
    <property type="match status" value="1"/>
</dbReference>
<dbReference type="GO" id="GO:0016787">
    <property type="term" value="F:hydrolase activity"/>
    <property type="evidence" value="ECO:0007669"/>
    <property type="project" value="UniProtKB-UniRule"/>
</dbReference>
<dbReference type="Gene3D" id="3.60.15.10">
    <property type="entry name" value="Ribonuclease Z/Hydroxyacylglutathione hydrolase-like"/>
    <property type="match status" value="1"/>
</dbReference>
<dbReference type="AlphaFoldDB" id="A0A1T4MFL4"/>
<protein>
    <recommendedName>
        <fullName evidence="2">UPF0173 metal-dependent hydrolase SAMN02745973_01309</fullName>
    </recommendedName>
</protein>
<dbReference type="NCBIfam" id="NF001911">
    <property type="entry name" value="PRK00685.1"/>
    <property type="match status" value="1"/>
</dbReference>
<dbReference type="PANTHER" id="PTHR43546:SF3">
    <property type="entry name" value="UPF0173 METAL-DEPENDENT HYDROLASE MJ1163"/>
    <property type="match status" value="1"/>
</dbReference>
<evidence type="ECO:0000256" key="2">
    <source>
        <dbReference type="HAMAP-Rule" id="MF_00457"/>
    </source>
</evidence>
<evidence type="ECO:0000256" key="1">
    <source>
        <dbReference type="ARBA" id="ARBA00022801"/>
    </source>
</evidence>
<dbReference type="Pfam" id="PF13483">
    <property type="entry name" value="Lactamase_B_3"/>
    <property type="match status" value="1"/>
</dbReference>
<dbReference type="SMART" id="SM00849">
    <property type="entry name" value="Lactamase_B"/>
    <property type="match status" value="1"/>
</dbReference>
<dbReference type="InterPro" id="IPR001279">
    <property type="entry name" value="Metallo-B-lactamas"/>
</dbReference>
<dbReference type="PANTHER" id="PTHR43546">
    <property type="entry name" value="UPF0173 METAL-DEPENDENT HYDROLASE MJ1163-RELATED"/>
    <property type="match status" value="1"/>
</dbReference>
<evidence type="ECO:0000313" key="5">
    <source>
        <dbReference type="Proteomes" id="UP000196365"/>
    </source>
</evidence>
<feature type="domain" description="Metallo-beta-lactamase" evidence="3">
    <location>
        <begin position="8"/>
        <end position="192"/>
    </location>
</feature>
<comment type="similarity">
    <text evidence="2">Belongs to the UPF0173 family.</text>
</comment>
<accession>A0A1T4MFL4</accession>
<keyword evidence="5" id="KW-1185">Reference proteome</keyword>
<evidence type="ECO:0000259" key="3">
    <source>
        <dbReference type="SMART" id="SM00849"/>
    </source>
</evidence>
<dbReference type="InterPro" id="IPR036866">
    <property type="entry name" value="RibonucZ/Hydroxyglut_hydro"/>
</dbReference>
<sequence length="226" mass="24952">MMKITYFGHSAFLVQAKEFNALIDPFLTGNPHTNITPDDFENITHIFVTHGHNDHLGDTEIIAKKCNSLVICNAEIADFLSQKGIKTHSMHIGGRKSFAFGTVKMTPALHGSGITSKEGMIEGGNPGGFVLEIEGKKIYHAGDTGLSMEMKLLERENIDLALLPIGGNFTMDVEDAIVATEFIKPKMVIPMHYKTFPVLEGSPEEFQNKIKDTEIKILNPGESFEF</sequence>
<dbReference type="InterPro" id="IPR050114">
    <property type="entry name" value="UPF0173_UPF0282_UlaG_hydrolase"/>
</dbReference>
<keyword evidence="1 2" id="KW-0378">Hydrolase</keyword>
<gene>
    <name evidence="4" type="ORF">SAMN02745973_01309</name>
</gene>
<proteinExistence type="inferred from homology"/>
<dbReference type="EMBL" id="FUWV01000007">
    <property type="protein sequence ID" value="SJZ65578.1"/>
    <property type="molecule type" value="Genomic_DNA"/>
</dbReference>
<reference evidence="4 5" key="1">
    <citation type="submission" date="2017-02" db="EMBL/GenBank/DDBJ databases">
        <authorList>
            <person name="Peterson S.W."/>
        </authorList>
    </citation>
    <scope>NUCLEOTIDE SEQUENCE [LARGE SCALE GENOMIC DNA]</scope>
    <source>
        <strain evidence="4 5">DSM 15102</strain>
    </source>
</reference>
<dbReference type="InterPro" id="IPR022877">
    <property type="entry name" value="UPF0173"/>
</dbReference>
<evidence type="ECO:0000313" key="4">
    <source>
        <dbReference type="EMBL" id="SJZ65578.1"/>
    </source>
</evidence>
<name>A0A1T4MFL4_9FIRM</name>
<dbReference type="Proteomes" id="UP000196365">
    <property type="component" value="Unassembled WGS sequence"/>
</dbReference>